<keyword evidence="2" id="KW-1185">Reference proteome</keyword>
<evidence type="ECO:0000313" key="1">
    <source>
        <dbReference type="EMBL" id="WOL02180.1"/>
    </source>
</evidence>
<dbReference type="Proteomes" id="UP001327560">
    <property type="component" value="Chromosome 3"/>
</dbReference>
<name>A0AAQ3K6U6_9LILI</name>
<dbReference type="Pfam" id="PF01221">
    <property type="entry name" value="Dynein_light"/>
    <property type="match status" value="1"/>
</dbReference>
<reference evidence="1 2" key="1">
    <citation type="submission" date="2023-10" db="EMBL/GenBank/DDBJ databases">
        <title>Chromosome-scale genome assembly provides insights into flower coloration mechanisms of Canna indica.</title>
        <authorList>
            <person name="Li C."/>
        </authorList>
    </citation>
    <scope>NUCLEOTIDE SEQUENCE [LARGE SCALE GENOMIC DNA]</scope>
    <source>
        <tissue evidence="1">Flower</tissue>
    </source>
</reference>
<dbReference type="InterPro" id="IPR001372">
    <property type="entry name" value="Dynein_light_chain_typ-1/2"/>
</dbReference>
<dbReference type="AlphaFoldDB" id="A0AAQ3K6U6"/>
<dbReference type="SMART" id="SM01375">
    <property type="entry name" value="Dynein_light"/>
    <property type="match status" value="1"/>
</dbReference>
<accession>A0AAQ3K6U6</accession>
<dbReference type="GO" id="GO:0007017">
    <property type="term" value="P:microtubule-based process"/>
    <property type="evidence" value="ECO:0007669"/>
    <property type="project" value="InterPro"/>
</dbReference>
<proteinExistence type="predicted"/>
<organism evidence="1 2">
    <name type="scientific">Canna indica</name>
    <name type="common">Indian-shot</name>
    <dbReference type="NCBI Taxonomy" id="4628"/>
    <lineage>
        <taxon>Eukaryota</taxon>
        <taxon>Viridiplantae</taxon>
        <taxon>Streptophyta</taxon>
        <taxon>Embryophyta</taxon>
        <taxon>Tracheophyta</taxon>
        <taxon>Spermatophyta</taxon>
        <taxon>Magnoliopsida</taxon>
        <taxon>Liliopsida</taxon>
        <taxon>Zingiberales</taxon>
        <taxon>Cannaceae</taxon>
        <taxon>Canna</taxon>
    </lineage>
</organism>
<evidence type="ECO:0000313" key="2">
    <source>
        <dbReference type="Proteomes" id="UP001327560"/>
    </source>
</evidence>
<dbReference type="SUPFAM" id="SSF54648">
    <property type="entry name" value="DLC"/>
    <property type="match status" value="1"/>
</dbReference>
<evidence type="ECO:0008006" key="3">
    <source>
        <dbReference type="Google" id="ProtNLM"/>
    </source>
</evidence>
<sequence length="76" mass="8068">MLEGRATIQDTDMPVKMQRHAMSSACEALDLFDVLDCRNIAAHIKNASSCPLLSSSCHLIFSHGVSLILVGGVAGI</sequence>
<dbReference type="GO" id="GO:0030286">
    <property type="term" value="C:dynein complex"/>
    <property type="evidence" value="ECO:0007669"/>
    <property type="project" value="InterPro"/>
</dbReference>
<dbReference type="InterPro" id="IPR037177">
    <property type="entry name" value="DLC_sf"/>
</dbReference>
<gene>
    <name evidence="1" type="ORF">Cni_G10899</name>
</gene>
<protein>
    <recommendedName>
        <fullName evidence="3">Dynein light chain</fullName>
    </recommendedName>
</protein>
<dbReference type="Gene3D" id="3.30.740.10">
    <property type="entry name" value="Protein Inhibitor Of Neuronal Nitric Oxide Synthase"/>
    <property type="match status" value="1"/>
</dbReference>
<dbReference type="EMBL" id="CP136892">
    <property type="protein sequence ID" value="WOL02180.1"/>
    <property type="molecule type" value="Genomic_DNA"/>
</dbReference>